<name>A0A074ZSG5_OPIVI</name>
<proteinExistence type="predicted"/>
<dbReference type="RefSeq" id="XP_009165886.1">
    <property type="nucleotide sequence ID" value="XM_009167622.1"/>
</dbReference>
<gene>
    <name evidence="2" type="ORF">T265_03203</name>
</gene>
<evidence type="ECO:0008006" key="4">
    <source>
        <dbReference type="Google" id="ProtNLM"/>
    </source>
</evidence>
<protein>
    <recommendedName>
        <fullName evidence="4">Reverse transcriptase domain-containing protein</fullName>
    </recommendedName>
</protein>
<dbReference type="EMBL" id="KL596662">
    <property type="protein sequence ID" value="KER30368.1"/>
    <property type="molecule type" value="Genomic_DNA"/>
</dbReference>
<dbReference type="CTD" id="20317390"/>
<evidence type="ECO:0000313" key="2">
    <source>
        <dbReference type="EMBL" id="KER30368.1"/>
    </source>
</evidence>
<feature type="compositionally biased region" description="Basic residues" evidence="1">
    <location>
        <begin position="324"/>
        <end position="338"/>
    </location>
</feature>
<dbReference type="GeneID" id="20317390"/>
<organism evidence="2 3">
    <name type="scientific">Opisthorchis viverrini</name>
    <name type="common">Southeast Asian liver fluke</name>
    <dbReference type="NCBI Taxonomy" id="6198"/>
    <lineage>
        <taxon>Eukaryota</taxon>
        <taxon>Metazoa</taxon>
        <taxon>Spiralia</taxon>
        <taxon>Lophotrochozoa</taxon>
        <taxon>Platyhelminthes</taxon>
        <taxon>Trematoda</taxon>
        <taxon>Digenea</taxon>
        <taxon>Opisthorchiida</taxon>
        <taxon>Opisthorchiata</taxon>
        <taxon>Opisthorchiidae</taxon>
        <taxon>Opisthorchis</taxon>
    </lineage>
</organism>
<reference evidence="2 3" key="1">
    <citation type="submission" date="2013-11" db="EMBL/GenBank/DDBJ databases">
        <title>Opisthorchis viverrini - life in the bile duct.</title>
        <authorList>
            <person name="Young N.D."/>
            <person name="Nagarajan N."/>
            <person name="Lin S.J."/>
            <person name="Korhonen P.K."/>
            <person name="Jex A.R."/>
            <person name="Hall R.S."/>
            <person name="Safavi-Hemami H."/>
            <person name="Kaewkong W."/>
            <person name="Bertrand D."/>
            <person name="Gao S."/>
            <person name="Seet Q."/>
            <person name="Wongkham S."/>
            <person name="Teh B.T."/>
            <person name="Wongkham C."/>
            <person name="Intapan P.M."/>
            <person name="Maleewong W."/>
            <person name="Yang X."/>
            <person name="Hu M."/>
            <person name="Wang Z."/>
            <person name="Hofmann A."/>
            <person name="Sternberg P.W."/>
            <person name="Tan P."/>
            <person name="Wang J."/>
            <person name="Gasser R.B."/>
        </authorList>
    </citation>
    <scope>NUCLEOTIDE SEQUENCE [LARGE SCALE GENOMIC DNA]</scope>
</reference>
<feature type="compositionally biased region" description="Polar residues" evidence="1">
    <location>
        <begin position="304"/>
        <end position="322"/>
    </location>
</feature>
<dbReference type="Proteomes" id="UP000054324">
    <property type="component" value="Unassembled WGS sequence"/>
</dbReference>
<dbReference type="KEGG" id="ovi:T265_03203"/>
<dbReference type="STRING" id="6198.A0A074ZSG5"/>
<feature type="compositionally biased region" description="Basic and acidic residues" evidence="1">
    <location>
        <begin position="339"/>
        <end position="352"/>
    </location>
</feature>
<dbReference type="AlphaFoldDB" id="A0A074ZSG5"/>
<accession>A0A074ZSG5</accession>
<evidence type="ECO:0000313" key="3">
    <source>
        <dbReference type="Proteomes" id="UP000054324"/>
    </source>
</evidence>
<dbReference type="OrthoDB" id="424402at2759"/>
<feature type="region of interest" description="Disordered" evidence="1">
    <location>
        <begin position="304"/>
        <end position="374"/>
    </location>
</feature>
<sequence>MARETLNLENKEGFRPDRGCVDYTFTLYQALEQRHMYRRPTILVFLDFRGAFDSVDQSVLLTTLVQQCMPQKFVNIIRSPYSHSSVWDLCFAMVFKVEGDIICVLQIDKALASNNLNTEVSKTVQCSPHYFINYEVEQEWREWTSLSDTTFCRFYQMIQNEGHTLDRSRNTDAADLRMNVNAGSKLSNLIPFAVNSFKRPCCRKVIWKSTAGGVAKTVACAERFKQIVLSSSKQTPDSPPFFNVLKDEPITQLYQLTKISTVKRNCVDRDTMVTYVLEESAIIISLSKDPIPEETFVQLVTSENPSVSSNIPSSLTSFQNPKPLSRRQLVHSKKRKREPTKDPLSKQLDPFRSRPNSALSDKQPVKSIDFPPVMHQSPRLAPALLAVSGAVKKSKKKKI</sequence>
<evidence type="ECO:0000256" key="1">
    <source>
        <dbReference type="SAM" id="MobiDB-lite"/>
    </source>
</evidence>
<keyword evidence="3" id="KW-1185">Reference proteome</keyword>